<evidence type="ECO:0000313" key="1">
    <source>
        <dbReference type="EMBL" id="CAH0015590.1"/>
    </source>
</evidence>
<proteinExistence type="predicted"/>
<protein>
    <submittedName>
        <fullName evidence="1">Uncharacterized protein</fullName>
    </submittedName>
</protein>
<dbReference type="AlphaFoldDB" id="A0A9N9YFD8"/>
<sequence>MQPLPLYLENEQRPFESHKYILLKGTDRRKIELDVRDTDMVLVVEVYRRTIHILHLYHVRSETAAAAQTAIEDFLDQLKLLHEQKSIKSRREFIISGCTDDECHDNLNDFVTMQAEERGLHFDWTDHSWPREQYRLTWRQPGYIVSFWKDGTSKVYPSCSDEQKHRECKAAGNTRPI</sequence>
<dbReference type="EMBL" id="CABFNQ020000444">
    <property type="protein sequence ID" value="CAH0015590.1"/>
    <property type="molecule type" value="Genomic_DNA"/>
</dbReference>
<keyword evidence="2" id="KW-1185">Reference proteome</keyword>
<reference evidence="1" key="1">
    <citation type="submission" date="2021-10" db="EMBL/GenBank/DDBJ databases">
        <authorList>
            <person name="Piombo E."/>
        </authorList>
    </citation>
    <scope>NUCLEOTIDE SEQUENCE</scope>
</reference>
<dbReference type="Proteomes" id="UP000696573">
    <property type="component" value="Unassembled WGS sequence"/>
</dbReference>
<comment type="caution">
    <text evidence="1">The sequence shown here is derived from an EMBL/GenBank/DDBJ whole genome shotgun (WGS) entry which is preliminary data.</text>
</comment>
<gene>
    <name evidence="1" type="ORF">CRHIZ90672A_00001437</name>
</gene>
<dbReference type="OrthoDB" id="5121786at2759"/>
<name>A0A9N9YFD8_9HYPO</name>
<evidence type="ECO:0000313" key="2">
    <source>
        <dbReference type="Proteomes" id="UP000696573"/>
    </source>
</evidence>
<accession>A0A9N9YFD8</accession>
<organism evidence="1 2">
    <name type="scientific">Clonostachys rhizophaga</name>
    <dbReference type="NCBI Taxonomy" id="160324"/>
    <lineage>
        <taxon>Eukaryota</taxon>
        <taxon>Fungi</taxon>
        <taxon>Dikarya</taxon>
        <taxon>Ascomycota</taxon>
        <taxon>Pezizomycotina</taxon>
        <taxon>Sordariomycetes</taxon>
        <taxon>Hypocreomycetidae</taxon>
        <taxon>Hypocreales</taxon>
        <taxon>Bionectriaceae</taxon>
        <taxon>Clonostachys</taxon>
    </lineage>
</organism>